<dbReference type="InterPro" id="IPR019775">
    <property type="entry name" value="WD40_repeat_CS"/>
</dbReference>
<feature type="repeat" description="WD" evidence="3">
    <location>
        <begin position="596"/>
        <end position="631"/>
    </location>
</feature>
<sequence length="837" mass="91479">MSITNWEADKMLDVYIYNYLVKRQLHTSASVFQAEANVPTDSIATDTPNSFLFEWWSVFWDIFIARTGQKHSEAAAFYIKSQQHKAQEMQKQQEHQSPIPNQNQQMQMQLLLQRHSQQHQQRSDGIGTPLVSGSTSSPISNDPLMRLNRAASNAMATKMYEDRLKPPIQRDVLSDATIKHRVGGNVGQLLEPNHASLLKAVEATTSGQSTRQTLLAALSILQGNLQVQNPNPLLPGSTQDIMSDTSAMMRSQAVVSEGSYIGGHGSNQGGSNLTLKGWPLAGLDQLRSGLFHQNNLMQSPQAFNQLSPPQHLMLQAQQNSFPPSVSDFESRRLRALLNQNIGLGKDGRLNSLSDLIPNVGTPSQAGSPMLPHLDSDMFLKQKDQKSNQQPQQFSQNTLSRQQFQRLQRQEKVGSGNIVDGCMSSTLLGNDQASKSQVGRKRKQATSSDPANSSGTANTTGPSASSPSILSTQTPGDVTAVPTVQQNVPSSKSSLMSGTDGLGSHASAQNQLDDMDRLAGDGSLSDNVESFLSPDDADPRDRVGEGFSFKEIKHIMASTHKVECCDFSSDGKLFATGGQDKKANLWCTESFHMKSTLEEHNQSITDVRFSPSMLHVGTSSADKTVKVWDVDNPGYSLRTFTGHATTVMSLDFHPSKQDLICSCDNSEIRYWSIKNGSTAGVFKGGVTQMRFQPGLGRLLAAAVDNLISILDVETLGCILKLQGHNNNVRSVCWESCGKYLASLSDDLVRVWTVGSGSKGECIHELNATSANKFITCVFHPFYPLLVIGCHETLVLWNFGENKTMSLHAHDKVVSALAVSNVNGLVASASHDKYFKIWK</sequence>
<dbReference type="Pfam" id="PF08513">
    <property type="entry name" value="LisH"/>
    <property type="match status" value="1"/>
</dbReference>
<feature type="repeat" description="WD" evidence="3">
    <location>
        <begin position="639"/>
        <end position="680"/>
    </location>
</feature>
<dbReference type="InterPro" id="IPR006594">
    <property type="entry name" value="LisH"/>
</dbReference>
<gene>
    <name evidence="5" type="ORF">LLUT_LOCUS31594</name>
</gene>
<dbReference type="PANTHER" id="PTHR45093:SF4">
    <property type="entry name" value="LISH DOMAIN-CONTAINING PROTEIN"/>
    <property type="match status" value="1"/>
</dbReference>
<feature type="region of interest" description="Disordered" evidence="4">
    <location>
        <begin position="116"/>
        <end position="143"/>
    </location>
</feature>
<dbReference type="GO" id="GO:0005634">
    <property type="term" value="C:nucleus"/>
    <property type="evidence" value="ECO:0007669"/>
    <property type="project" value="TreeGrafter"/>
</dbReference>
<dbReference type="PANTHER" id="PTHR45093">
    <property type="entry name" value="TRANSCRIPTION ACTIVATOR MSS11"/>
    <property type="match status" value="1"/>
</dbReference>
<protein>
    <recommendedName>
        <fullName evidence="7">Transcriptional corepressor LEUNIG</fullName>
    </recommendedName>
</protein>
<keyword evidence="6" id="KW-1185">Reference proteome</keyword>
<keyword evidence="2" id="KW-0677">Repeat</keyword>
<name>A0AAV1YAD9_LUPLU</name>
<dbReference type="SMART" id="SM00320">
    <property type="entry name" value="WD40"/>
    <property type="match status" value="7"/>
</dbReference>
<dbReference type="CDD" id="cd00200">
    <property type="entry name" value="WD40"/>
    <property type="match status" value="1"/>
</dbReference>
<dbReference type="EMBL" id="CAXHTB010000022">
    <property type="protein sequence ID" value="CAL0330534.1"/>
    <property type="molecule type" value="Genomic_DNA"/>
</dbReference>
<evidence type="ECO:0000313" key="5">
    <source>
        <dbReference type="EMBL" id="CAL0330534.1"/>
    </source>
</evidence>
<dbReference type="InterPro" id="IPR001680">
    <property type="entry name" value="WD40_rpt"/>
</dbReference>
<evidence type="ECO:0000256" key="4">
    <source>
        <dbReference type="SAM" id="MobiDB-lite"/>
    </source>
</evidence>
<accession>A0AAV1YAD9</accession>
<feature type="compositionally biased region" description="Polar residues" evidence="4">
    <location>
        <begin position="444"/>
        <end position="496"/>
    </location>
</feature>
<evidence type="ECO:0000256" key="2">
    <source>
        <dbReference type="ARBA" id="ARBA00022737"/>
    </source>
</evidence>
<dbReference type="Gene3D" id="2.130.10.10">
    <property type="entry name" value="YVTN repeat-like/Quinoprotein amine dehydrogenase"/>
    <property type="match status" value="2"/>
</dbReference>
<feature type="compositionally biased region" description="Polar residues" evidence="4">
    <location>
        <begin position="131"/>
        <end position="140"/>
    </location>
</feature>
<keyword evidence="1 3" id="KW-0853">WD repeat</keyword>
<organism evidence="5 6">
    <name type="scientific">Lupinus luteus</name>
    <name type="common">European yellow lupine</name>
    <dbReference type="NCBI Taxonomy" id="3873"/>
    <lineage>
        <taxon>Eukaryota</taxon>
        <taxon>Viridiplantae</taxon>
        <taxon>Streptophyta</taxon>
        <taxon>Embryophyta</taxon>
        <taxon>Tracheophyta</taxon>
        <taxon>Spermatophyta</taxon>
        <taxon>Magnoliopsida</taxon>
        <taxon>eudicotyledons</taxon>
        <taxon>Gunneridae</taxon>
        <taxon>Pentapetalae</taxon>
        <taxon>rosids</taxon>
        <taxon>fabids</taxon>
        <taxon>Fabales</taxon>
        <taxon>Fabaceae</taxon>
        <taxon>Papilionoideae</taxon>
        <taxon>50 kb inversion clade</taxon>
        <taxon>genistoids sensu lato</taxon>
        <taxon>core genistoids</taxon>
        <taxon>Genisteae</taxon>
        <taxon>Lupinus</taxon>
    </lineage>
</organism>
<dbReference type="InterPro" id="IPR036322">
    <property type="entry name" value="WD40_repeat_dom_sf"/>
</dbReference>
<feature type="compositionally biased region" description="Low complexity" evidence="4">
    <location>
        <begin position="386"/>
        <end position="406"/>
    </location>
</feature>
<dbReference type="SMART" id="SM00667">
    <property type="entry name" value="LisH"/>
    <property type="match status" value="1"/>
</dbReference>
<evidence type="ECO:0000256" key="1">
    <source>
        <dbReference type="ARBA" id="ARBA00022574"/>
    </source>
</evidence>
<dbReference type="AlphaFoldDB" id="A0AAV1YAD9"/>
<evidence type="ECO:0000256" key="3">
    <source>
        <dbReference type="PROSITE-ProRule" id="PRU00221"/>
    </source>
</evidence>
<feature type="region of interest" description="Disordered" evidence="4">
    <location>
        <begin position="381"/>
        <end position="541"/>
    </location>
</feature>
<feature type="repeat" description="WD" evidence="3">
    <location>
        <begin position="805"/>
        <end position="837"/>
    </location>
</feature>
<dbReference type="PROSITE" id="PS50082">
    <property type="entry name" value="WD_REPEATS_2"/>
    <property type="match status" value="4"/>
</dbReference>
<evidence type="ECO:0000313" key="6">
    <source>
        <dbReference type="Proteomes" id="UP001497480"/>
    </source>
</evidence>
<dbReference type="SUPFAM" id="SSF50978">
    <property type="entry name" value="WD40 repeat-like"/>
    <property type="match status" value="1"/>
</dbReference>
<feature type="repeat" description="WD" evidence="3">
    <location>
        <begin position="554"/>
        <end position="585"/>
    </location>
</feature>
<proteinExistence type="predicted"/>
<feature type="compositionally biased region" description="Polar residues" evidence="4">
    <location>
        <begin position="422"/>
        <end position="436"/>
    </location>
</feature>
<evidence type="ECO:0008006" key="7">
    <source>
        <dbReference type="Google" id="ProtNLM"/>
    </source>
</evidence>
<dbReference type="PROSITE" id="PS50294">
    <property type="entry name" value="WD_REPEATS_REGION"/>
    <property type="match status" value="3"/>
</dbReference>
<comment type="caution">
    <text evidence="5">The sequence shown here is derived from an EMBL/GenBank/DDBJ whole genome shotgun (WGS) entry which is preliminary data.</text>
</comment>
<dbReference type="Pfam" id="PF00400">
    <property type="entry name" value="WD40"/>
    <property type="match status" value="5"/>
</dbReference>
<dbReference type="InterPro" id="IPR015943">
    <property type="entry name" value="WD40/YVTN_repeat-like_dom_sf"/>
</dbReference>
<dbReference type="PROSITE" id="PS00678">
    <property type="entry name" value="WD_REPEATS_1"/>
    <property type="match status" value="1"/>
</dbReference>
<reference evidence="5 6" key="1">
    <citation type="submission" date="2024-03" db="EMBL/GenBank/DDBJ databases">
        <authorList>
            <person name="Martinez-Hernandez J."/>
        </authorList>
    </citation>
    <scope>NUCLEOTIDE SEQUENCE [LARGE SCALE GENOMIC DNA]</scope>
</reference>
<dbReference type="Proteomes" id="UP001497480">
    <property type="component" value="Unassembled WGS sequence"/>
</dbReference>
<dbReference type="PROSITE" id="PS50896">
    <property type="entry name" value="LISH"/>
    <property type="match status" value="1"/>
</dbReference>